<dbReference type="KEGG" id="dqu:106744163"/>
<gene>
    <name evidence="3" type="primary">LOC106744163</name>
</gene>
<evidence type="ECO:0000313" key="3">
    <source>
        <dbReference type="RefSeq" id="XP_014474144.1"/>
    </source>
</evidence>
<dbReference type="GeneID" id="106744163"/>
<dbReference type="OrthoDB" id="1744952at2759"/>
<evidence type="ECO:0000256" key="1">
    <source>
        <dbReference type="SAM" id="MobiDB-lite"/>
    </source>
</evidence>
<feature type="region of interest" description="Disordered" evidence="1">
    <location>
        <begin position="69"/>
        <end position="102"/>
    </location>
</feature>
<name>A0A6P3X8E7_DINQU</name>
<accession>A0A6P3X8E7</accession>
<feature type="compositionally biased region" description="Low complexity" evidence="1">
    <location>
        <begin position="89"/>
        <end position="100"/>
    </location>
</feature>
<proteinExistence type="predicted"/>
<organism evidence="2 3">
    <name type="scientific">Dinoponera quadriceps</name>
    <name type="common">South American ant</name>
    <dbReference type="NCBI Taxonomy" id="609295"/>
    <lineage>
        <taxon>Eukaryota</taxon>
        <taxon>Metazoa</taxon>
        <taxon>Ecdysozoa</taxon>
        <taxon>Arthropoda</taxon>
        <taxon>Hexapoda</taxon>
        <taxon>Insecta</taxon>
        <taxon>Pterygota</taxon>
        <taxon>Neoptera</taxon>
        <taxon>Endopterygota</taxon>
        <taxon>Hymenoptera</taxon>
        <taxon>Apocrita</taxon>
        <taxon>Aculeata</taxon>
        <taxon>Formicoidea</taxon>
        <taxon>Formicidae</taxon>
        <taxon>Ponerinae</taxon>
        <taxon>Ponerini</taxon>
        <taxon>Dinoponera</taxon>
    </lineage>
</organism>
<reference evidence="3" key="1">
    <citation type="submission" date="2025-08" db="UniProtKB">
        <authorList>
            <consortium name="RefSeq"/>
        </authorList>
    </citation>
    <scope>IDENTIFICATION</scope>
</reference>
<dbReference type="Proteomes" id="UP000515204">
    <property type="component" value="Unplaced"/>
</dbReference>
<evidence type="ECO:0000313" key="2">
    <source>
        <dbReference type="Proteomes" id="UP000515204"/>
    </source>
</evidence>
<keyword evidence="2" id="KW-1185">Reference proteome</keyword>
<sequence length="292" mass="32807">MSDLSLTQMTFSLVTVTRVCLTNAILTAKASTDAAVAPRPWHSYLPVASTLPPKHPQYVVHVDHAIGNDLEQPVFPGDSRPERSRGLQSASSSSNHQQQSRTNILQRFPTEIHHDEVRLTAEVPSNASPSLSPPMRATTTTAKTTTKTTTTTALSRPRGIREYQRDVPRRFSYQDIEELDGYLTDDLDDGKLPYRGKAESTYQRRRPQDITTAIKALDRFLNEALNADSYNSQLHLPPNPVLALVLSRYGRYVPGTRNPRVYANTAVNNMHNNKPFGIYKYECDEQPIYAVR</sequence>
<dbReference type="AlphaFoldDB" id="A0A6P3X8E7"/>
<feature type="region of interest" description="Disordered" evidence="1">
    <location>
        <begin position="122"/>
        <end position="145"/>
    </location>
</feature>
<protein>
    <submittedName>
        <fullName evidence="3">Uncharacterized protein LOC106744163</fullName>
    </submittedName>
</protein>
<dbReference type="RefSeq" id="XP_014474144.1">
    <property type="nucleotide sequence ID" value="XM_014618658.1"/>
</dbReference>